<evidence type="ECO:0000313" key="5">
    <source>
        <dbReference type="EMBL" id="RKG48509.1"/>
    </source>
</evidence>
<dbReference type="EMBL" id="RAXZ01000032">
    <property type="protein sequence ID" value="RKG48509.1"/>
    <property type="molecule type" value="Genomic_DNA"/>
</dbReference>
<gene>
    <name evidence="5" type="ORF">D7V64_15100</name>
</gene>
<dbReference type="Pfam" id="PF03573">
    <property type="entry name" value="OprD"/>
    <property type="match status" value="1"/>
</dbReference>
<evidence type="ECO:0000313" key="6">
    <source>
        <dbReference type="Proteomes" id="UP000281084"/>
    </source>
</evidence>
<keyword evidence="3 4" id="KW-0732">Signal</keyword>
<comment type="caution">
    <text evidence="5">The sequence shown here is derived from an EMBL/GenBank/DDBJ whole genome shotgun (WGS) entry which is preliminary data.</text>
</comment>
<dbReference type="Gene3D" id="2.40.160.10">
    <property type="entry name" value="Porin"/>
    <property type="match status" value="1"/>
</dbReference>
<reference evidence="5 6" key="1">
    <citation type="submission" date="2018-09" db="EMBL/GenBank/DDBJ databases">
        <title>The draft genome of Acinetobacter spp. strains.</title>
        <authorList>
            <person name="Qin J."/>
            <person name="Feng Y."/>
            <person name="Zong Z."/>
        </authorList>
    </citation>
    <scope>NUCLEOTIDE SEQUENCE [LARGE SCALE GENOMIC DNA]</scope>
    <source>
        <strain evidence="5 6">WCHAc060002</strain>
    </source>
</reference>
<feature type="signal peptide" evidence="4">
    <location>
        <begin position="1"/>
        <end position="23"/>
    </location>
</feature>
<organism evidence="5 6">
    <name type="scientific">Acinetobacter cumulans</name>
    <dbReference type="NCBI Taxonomy" id="2136182"/>
    <lineage>
        <taxon>Bacteria</taxon>
        <taxon>Pseudomonadati</taxon>
        <taxon>Pseudomonadota</taxon>
        <taxon>Gammaproteobacteria</taxon>
        <taxon>Moraxellales</taxon>
        <taxon>Moraxellaceae</taxon>
        <taxon>Acinetobacter</taxon>
    </lineage>
</organism>
<name>A0A3A8FQP6_9GAMM</name>
<accession>A0A3A8FQP6</accession>
<dbReference type="PANTHER" id="PTHR34596">
    <property type="entry name" value="CHITOPORIN"/>
    <property type="match status" value="1"/>
</dbReference>
<proteinExistence type="inferred from homology"/>
<dbReference type="InterPro" id="IPR005318">
    <property type="entry name" value="OM_porin_bac"/>
</dbReference>
<evidence type="ECO:0000256" key="1">
    <source>
        <dbReference type="ARBA" id="ARBA00009075"/>
    </source>
</evidence>
<dbReference type="GO" id="GO:0015288">
    <property type="term" value="F:porin activity"/>
    <property type="evidence" value="ECO:0007669"/>
    <property type="project" value="TreeGrafter"/>
</dbReference>
<evidence type="ECO:0000256" key="2">
    <source>
        <dbReference type="ARBA" id="ARBA00022448"/>
    </source>
</evidence>
<evidence type="ECO:0000256" key="4">
    <source>
        <dbReference type="SAM" id="SignalP"/>
    </source>
</evidence>
<dbReference type="PANTHER" id="PTHR34596:SF2">
    <property type="entry name" value="CHITOPORIN"/>
    <property type="match status" value="1"/>
</dbReference>
<dbReference type="InterPro" id="IPR023614">
    <property type="entry name" value="Porin_dom_sf"/>
</dbReference>
<keyword evidence="2" id="KW-0813">Transport</keyword>
<protein>
    <submittedName>
        <fullName evidence="5">Outer membrane porin, OprD family</fullName>
    </submittedName>
</protein>
<evidence type="ECO:0000256" key="3">
    <source>
        <dbReference type="ARBA" id="ARBA00022729"/>
    </source>
</evidence>
<feature type="chain" id="PRO_5017393836" evidence="4">
    <location>
        <begin position="24"/>
        <end position="422"/>
    </location>
</feature>
<comment type="similarity">
    <text evidence="1">Belongs to the outer membrane porin (Opr) (TC 1.B.25) family.</text>
</comment>
<sequence>MTMKTFVLSTLCIATTLPSLCFADFVKDRSVTLTARNFYLDRNFTEPNAAAPAAKQWVQGFILNAKSGFTEGTVGFGVDLYAGVGINLWGDKDYAPGVVGLSPLKDNGDPVDTWAEASLTAKAKISETEVKVGTLQPLNPVIVGSPARLLPQQYRGVAVESKDVDNIKVEAGYVNRVNHRNSTDWEKIRLSGANMKYKSVETDGLYYVGGYYYLRPETTFALYTANLVDVYDQYTFWVRNTHHFNERVNLFTDFRYFRTVESGAELAGEVDSHHGNIVLALGVDNHKFTTGYIHNSGDTGFPYLSGGEANTYIDAWATDFLNPNEKAWSVRYDYDFKNQVPGLKLMTRYTKGIDIKLENLKPGETLEERKFGIELSYQLQSTKLKGLFIRLRHEDYKNDFGPKATFQPAKEQRVNIDYTWKF</sequence>
<dbReference type="GO" id="GO:0016020">
    <property type="term" value="C:membrane"/>
    <property type="evidence" value="ECO:0007669"/>
    <property type="project" value="InterPro"/>
</dbReference>
<dbReference type="Proteomes" id="UP000281084">
    <property type="component" value="Unassembled WGS sequence"/>
</dbReference>
<dbReference type="AlphaFoldDB" id="A0A3A8FQP6"/>